<evidence type="ECO:0000256" key="2">
    <source>
        <dbReference type="ARBA" id="ARBA00022475"/>
    </source>
</evidence>
<evidence type="ECO:0000256" key="8">
    <source>
        <dbReference type="ARBA" id="ARBA00023170"/>
    </source>
</evidence>
<evidence type="ECO:0000313" key="12">
    <source>
        <dbReference type="Proteomes" id="UP001168821"/>
    </source>
</evidence>
<sequence>MESEPEIKICRATLKVLKYSLIWPNENDEMNPGKWYYIRVIIFLLITSGWVLSVFLHLVVTLKNHADIHVSEDVAFLVAFFGLYYMTVVYVKNQPKVAFLLKDLSKFEEFGKPPGFENVEKKLSFWSQFCFFYTVFGTLGYNTIKLIQKPECEQANLEKGLNENCGLLSPTWFPFKVNYFPMFYFALAYVHMCTQILIKLALMISFNGLEMAHHVILRIDHLKIMITECFEENDYEICTKKFKKCVLYHLEILNLSSRLDDCFSNGMFAHLTITAAICGCLEKQFVDGDNRDKVAALIHVTGWIMALFVACLGGQHLINASDSLPDAIWSCQWYKADVRLQKDLLFMLFRSQETLHISVGSFSILSFALFVSVLKMSYSILAMLTS</sequence>
<dbReference type="Proteomes" id="UP001168821">
    <property type="component" value="Unassembled WGS sequence"/>
</dbReference>
<keyword evidence="9 10" id="KW-0807">Transducer</keyword>
<evidence type="ECO:0000256" key="9">
    <source>
        <dbReference type="ARBA" id="ARBA00023224"/>
    </source>
</evidence>
<comment type="caution">
    <text evidence="10">Lacks conserved residue(s) required for the propagation of feature annotation.</text>
</comment>
<dbReference type="GO" id="GO:0005886">
    <property type="term" value="C:plasma membrane"/>
    <property type="evidence" value="ECO:0007669"/>
    <property type="project" value="UniProtKB-SubCell"/>
</dbReference>
<evidence type="ECO:0000256" key="6">
    <source>
        <dbReference type="ARBA" id="ARBA00022989"/>
    </source>
</evidence>
<dbReference type="PANTHER" id="PTHR21137">
    <property type="entry name" value="ODORANT RECEPTOR"/>
    <property type="match status" value="1"/>
</dbReference>
<dbReference type="AlphaFoldDB" id="A0AA38HW50"/>
<evidence type="ECO:0000256" key="3">
    <source>
        <dbReference type="ARBA" id="ARBA00022606"/>
    </source>
</evidence>
<feature type="transmembrane region" description="Helical" evidence="10">
    <location>
        <begin position="294"/>
        <end position="318"/>
    </location>
</feature>
<feature type="transmembrane region" description="Helical" evidence="10">
    <location>
        <begin position="182"/>
        <end position="202"/>
    </location>
</feature>
<dbReference type="GO" id="GO:0004984">
    <property type="term" value="F:olfactory receptor activity"/>
    <property type="evidence" value="ECO:0007669"/>
    <property type="project" value="InterPro"/>
</dbReference>
<name>A0AA38HW50_9CUCU</name>
<evidence type="ECO:0000256" key="7">
    <source>
        <dbReference type="ARBA" id="ARBA00023136"/>
    </source>
</evidence>
<dbReference type="Pfam" id="PF02949">
    <property type="entry name" value="7tm_6"/>
    <property type="match status" value="1"/>
</dbReference>
<reference evidence="11" key="1">
    <citation type="journal article" date="2023" name="G3 (Bethesda)">
        <title>Whole genome assemblies of Zophobas morio and Tenebrio molitor.</title>
        <authorList>
            <person name="Kaur S."/>
            <person name="Stinson S.A."/>
            <person name="diCenzo G.C."/>
        </authorList>
    </citation>
    <scope>NUCLEOTIDE SEQUENCE</scope>
    <source>
        <strain evidence="11">QUZm001</strain>
    </source>
</reference>
<protein>
    <recommendedName>
        <fullName evidence="10">Odorant receptor</fullName>
    </recommendedName>
</protein>
<gene>
    <name evidence="11" type="ORF">Zmor_026905</name>
</gene>
<evidence type="ECO:0000256" key="4">
    <source>
        <dbReference type="ARBA" id="ARBA00022692"/>
    </source>
</evidence>
<dbReference type="InterPro" id="IPR004117">
    <property type="entry name" value="7tm6_olfct_rcpt"/>
</dbReference>
<feature type="transmembrane region" description="Helical" evidence="10">
    <location>
        <begin position="36"/>
        <end position="62"/>
    </location>
</feature>
<dbReference type="GO" id="GO:0005549">
    <property type="term" value="F:odorant binding"/>
    <property type="evidence" value="ECO:0007669"/>
    <property type="project" value="InterPro"/>
</dbReference>
<evidence type="ECO:0000256" key="5">
    <source>
        <dbReference type="ARBA" id="ARBA00022725"/>
    </source>
</evidence>
<proteinExistence type="inferred from homology"/>
<keyword evidence="5 10" id="KW-0552">Olfaction</keyword>
<keyword evidence="4 10" id="KW-0812">Transmembrane</keyword>
<evidence type="ECO:0000313" key="11">
    <source>
        <dbReference type="EMBL" id="KAJ3644237.1"/>
    </source>
</evidence>
<feature type="transmembrane region" description="Helical" evidence="10">
    <location>
        <begin position="74"/>
        <end position="91"/>
    </location>
</feature>
<comment type="subcellular location">
    <subcellularLocation>
        <location evidence="1 10">Cell membrane</location>
        <topology evidence="1 10">Multi-pass membrane protein</topology>
    </subcellularLocation>
</comment>
<keyword evidence="3 10" id="KW-0716">Sensory transduction</keyword>
<organism evidence="11 12">
    <name type="scientific">Zophobas morio</name>
    <dbReference type="NCBI Taxonomy" id="2755281"/>
    <lineage>
        <taxon>Eukaryota</taxon>
        <taxon>Metazoa</taxon>
        <taxon>Ecdysozoa</taxon>
        <taxon>Arthropoda</taxon>
        <taxon>Hexapoda</taxon>
        <taxon>Insecta</taxon>
        <taxon>Pterygota</taxon>
        <taxon>Neoptera</taxon>
        <taxon>Endopterygota</taxon>
        <taxon>Coleoptera</taxon>
        <taxon>Polyphaga</taxon>
        <taxon>Cucujiformia</taxon>
        <taxon>Tenebrionidae</taxon>
        <taxon>Zophobas</taxon>
    </lineage>
</organism>
<dbReference type="EMBL" id="JALNTZ010000008">
    <property type="protein sequence ID" value="KAJ3644237.1"/>
    <property type="molecule type" value="Genomic_DNA"/>
</dbReference>
<dbReference type="GO" id="GO:0007165">
    <property type="term" value="P:signal transduction"/>
    <property type="evidence" value="ECO:0007669"/>
    <property type="project" value="UniProtKB-KW"/>
</dbReference>
<accession>A0AA38HW50</accession>
<keyword evidence="7 10" id="KW-0472">Membrane</keyword>
<keyword evidence="6 10" id="KW-1133">Transmembrane helix</keyword>
<dbReference type="PANTHER" id="PTHR21137:SF35">
    <property type="entry name" value="ODORANT RECEPTOR 19A-RELATED"/>
    <property type="match status" value="1"/>
</dbReference>
<evidence type="ECO:0000256" key="10">
    <source>
        <dbReference type="RuleBase" id="RU351113"/>
    </source>
</evidence>
<comment type="caution">
    <text evidence="11">The sequence shown here is derived from an EMBL/GenBank/DDBJ whole genome shotgun (WGS) entry which is preliminary data.</text>
</comment>
<keyword evidence="12" id="KW-1185">Reference proteome</keyword>
<feature type="transmembrane region" description="Helical" evidence="10">
    <location>
        <begin position="355"/>
        <end position="374"/>
    </location>
</feature>
<keyword evidence="8 10" id="KW-0675">Receptor</keyword>
<keyword evidence="2" id="KW-1003">Cell membrane</keyword>
<evidence type="ECO:0000256" key="1">
    <source>
        <dbReference type="ARBA" id="ARBA00004651"/>
    </source>
</evidence>
<comment type="similarity">
    <text evidence="10">Belongs to the insect chemoreceptor superfamily. Heteromeric odorant receptor channel (TC 1.A.69) family.</text>
</comment>